<dbReference type="Pfam" id="PF07727">
    <property type="entry name" value="RVT_2"/>
    <property type="match status" value="1"/>
</dbReference>
<gene>
    <name evidence="4" type="ORF">Tco_0799819</name>
</gene>
<feature type="region of interest" description="Disordered" evidence="1">
    <location>
        <begin position="165"/>
        <end position="198"/>
    </location>
</feature>
<evidence type="ECO:0000313" key="4">
    <source>
        <dbReference type="EMBL" id="GJS92851.1"/>
    </source>
</evidence>
<sequence>MLYVVRRMTFIGRVTTISNYLRYILLRKITRCSKFSPRCYIQSKADIGIFIDYAPTKKAFRIYNRRTRRIIETIHVDFDELTAMASKHSSSGPALHEMTPATISSGLVPNPPPSTPFVPSSRTDWDILFQPLFDELLNPPPSVDHPAPEVIALIAEVVAPELAVSTGSPSSTTVDQDAPSPSNSQTIPETQPPVIPNDVEEDNHDIEVAHMGNDPYFGILIPEVSSDQSSSSDIIHTITQLHEQALFCYYDAFLTAVEPKTYKDALTQSCWIEAMQEELNEFERLGVWELVPRPDKVMVITLKWIYKVKLDELGCILKNKARLVARGYRQEEGIDFEESFAPVARLEAIRIFLAFAAHMNMVVYQMDVKTAFLNGNLREEVYVSQPDGFVDKDNPNHVYKLKKALYGLKQAPRAWYDMLSSFLISQDFSKGSVDPTLFIRREGKELLLVQIYFDDIIFAASTPELCDLFTKIIGIFINQSKYALESLKKYGFDFCDPVNTPMVEKSKLDEDKERKAVDPSHYHGMIGTLLYLTASRPDLQFFICTCGRYQARPTKKHLNAVKRIFRYLQGTVNRGLWYLKDSSIALKAFEDADHAGCQDTRRSTSDSMQFLGDRLVSWSLKSQKSAAISSTEAEYIALSGCYAQVLWMRSQLTDYGFGFNKITMYCDNKRAIALCCNNVQHSRSKHIDIRFHFIKEHVENGVIELYFVNTEYQLADIFTKALGRERIEFLINKLRMRSFTPETLKQLADEVDE</sequence>
<dbReference type="PANTHER" id="PTHR11439">
    <property type="entry name" value="GAG-POL-RELATED RETROTRANSPOSON"/>
    <property type="match status" value="1"/>
</dbReference>
<keyword evidence="5" id="KW-1185">Reference proteome</keyword>
<dbReference type="InterPro" id="IPR013103">
    <property type="entry name" value="RVT_2"/>
</dbReference>
<dbReference type="Pfam" id="PF25597">
    <property type="entry name" value="SH3_retrovirus"/>
    <property type="match status" value="1"/>
</dbReference>
<dbReference type="EMBL" id="BQNB010011611">
    <property type="protein sequence ID" value="GJS92851.1"/>
    <property type="molecule type" value="Genomic_DNA"/>
</dbReference>
<accession>A0ABQ4ZU20</accession>
<evidence type="ECO:0000259" key="3">
    <source>
        <dbReference type="Pfam" id="PF25597"/>
    </source>
</evidence>
<dbReference type="InterPro" id="IPR043502">
    <property type="entry name" value="DNA/RNA_pol_sf"/>
</dbReference>
<reference evidence="4" key="1">
    <citation type="journal article" date="2022" name="Int. J. Mol. Sci.">
        <title>Draft Genome of Tanacetum Coccineum: Genomic Comparison of Closely Related Tanacetum-Family Plants.</title>
        <authorList>
            <person name="Yamashiro T."/>
            <person name="Shiraishi A."/>
            <person name="Nakayama K."/>
            <person name="Satake H."/>
        </authorList>
    </citation>
    <scope>NUCLEOTIDE SEQUENCE</scope>
</reference>
<feature type="compositionally biased region" description="Polar residues" evidence="1">
    <location>
        <begin position="165"/>
        <end position="189"/>
    </location>
</feature>
<name>A0ABQ4ZU20_9ASTR</name>
<feature type="domain" description="Retroviral polymerase SH3-like" evidence="3">
    <location>
        <begin position="42"/>
        <end position="83"/>
    </location>
</feature>
<feature type="domain" description="Reverse transcriptase Ty1/copia-type" evidence="2">
    <location>
        <begin position="287"/>
        <end position="462"/>
    </location>
</feature>
<protein>
    <submittedName>
        <fullName evidence="4">Retrovirus-related pol polyprotein from transposon TNT 1-94</fullName>
    </submittedName>
</protein>
<evidence type="ECO:0000256" key="1">
    <source>
        <dbReference type="SAM" id="MobiDB-lite"/>
    </source>
</evidence>
<comment type="caution">
    <text evidence="4">The sequence shown here is derived from an EMBL/GenBank/DDBJ whole genome shotgun (WGS) entry which is preliminary data.</text>
</comment>
<dbReference type="PANTHER" id="PTHR11439:SF509">
    <property type="entry name" value="RNA-DIRECTED DNA POLYMERASE"/>
    <property type="match status" value="1"/>
</dbReference>
<reference evidence="4" key="2">
    <citation type="submission" date="2022-01" db="EMBL/GenBank/DDBJ databases">
        <authorList>
            <person name="Yamashiro T."/>
            <person name="Shiraishi A."/>
            <person name="Satake H."/>
            <person name="Nakayama K."/>
        </authorList>
    </citation>
    <scope>NUCLEOTIDE SEQUENCE</scope>
</reference>
<evidence type="ECO:0000259" key="2">
    <source>
        <dbReference type="Pfam" id="PF07727"/>
    </source>
</evidence>
<evidence type="ECO:0000313" key="5">
    <source>
        <dbReference type="Proteomes" id="UP001151760"/>
    </source>
</evidence>
<dbReference type="Proteomes" id="UP001151760">
    <property type="component" value="Unassembled WGS sequence"/>
</dbReference>
<organism evidence="4 5">
    <name type="scientific">Tanacetum coccineum</name>
    <dbReference type="NCBI Taxonomy" id="301880"/>
    <lineage>
        <taxon>Eukaryota</taxon>
        <taxon>Viridiplantae</taxon>
        <taxon>Streptophyta</taxon>
        <taxon>Embryophyta</taxon>
        <taxon>Tracheophyta</taxon>
        <taxon>Spermatophyta</taxon>
        <taxon>Magnoliopsida</taxon>
        <taxon>eudicotyledons</taxon>
        <taxon>Gunneridae</taxon>
        <taxon>Pentapetalae</taxon>
        <taxon>asterids</taxon>
        <taxon>campanulids</taxon>
        <taxon>Asterales</taxon>
        <taxon>Asteraceae</taxon>
        <taxon>Asteroideae</taxon>
        <taxon>Anthemideae</taxon>
        <taxon>Anthemidinae</taxon>
        <taxon>Tanacetum</taxon>
    </lineage>
</organism>
<dbReference type="CDD" id="cd09272">
    <property type="entry name" value="RNase_HI_RT_Ty1"/>
    <property type="match status" value="1"/>
</dbReference>
<proteinExistence type="predicted"/>
<dbReference type="SUPFAM" id="SSF56672">
    <property type="entry name" value="DNA/RNA polymerases"/>
    <property type="match status" value="1"/>
</dbReference>
<dbReference type="InterPro" id="IPR057670">
    <property type="entry name" value="SH3_retrovirus"/>
</dbReference>